<sequence>MVETECGNDTSGGRRGNRRKKQGRNIGGKECGRKEGNCKEKGKKSESRVRNVQLLLEALDDRWGPRWDWEETVRVAFGLGRTWGLDFAGHPATWASCGALPVSAPPVRRGTHTT</sequence>
<feature type="compositionally biased region" description="Basic and acidic residues" evidence="1">
    <location>
        <begin position="30"/>
        <end position="46"/>
    </location>
</feature>
<dbReference type="AlphaFoldDB" id="A0A8J5RTQ7"/>
<dbReference type="Proteomes" id="UP000729402">
    <property type="component" value="Unassembled WGS sequence"/>
</dbReference>
<evidence type="ECO:0000256" key="1">
    <source>
        <dbReference type="SAM" id="MobiDB-lite"/>
    </source>
</evidence>
<protein>
    <submittedName>
        <fullName evidence="2">Uncharacterized protein</fullName>
    </submittedName>
</protein>
<feature type="region of interest" description="Disordered" evidence="1">
    <location>
        <begin position="1"/>
        <end position="46"/>
    </location>
</feature>
<reference evidence="2" key="1">
    <citation type="journal article" date="2021" name="bioRxiv">
        <title>Whole Genome Assembly and Annotation of Northern Wild Rice, Zizania palustris L., Supports a Whole Genome Duplication in the Zizania Genus.</title>
        <authorList>
            <person name="Haas M."/>
            <person name="Kono T."/>
            <person name="Macchietto M."/>
            <person name="Millas R."/>
            <person name="McGilp L."/>
            <person name="Shao M."/>
            <person name="Duquette J."/>
            <person name="Hirsch C.N."/>
            <person name="Kimball J."/>
        </authorList>
    </citation>
    <scope>NUCLEOTIDE SEQUENCE</scope>
    <source>
        <tissue evidence="2">Fresh leaf tissue</tissue>
    </source>
</reference>
<proteinExistence type="predicted"/>
<comment type="caution">
    <text evidence="2">The sequence shown here is derived from an EMBL/GenBank/DDBJ whole genome shotgun (WGS) entry which is preliminary data.</text>
</comment>
<dbReference type="EMBL" id="JAAALK010000290">
    <property type="protein sequence ID" value="KAG8045201.1"/>
    <property type="molecule type" value="Genomic_DNA"/>
</dbReference>
<organism evidence="2 3">
    <name type="scientific">Zizania palustris</name>
    <name type="common">Northern wild rice</name>
    <dbReference type="NCBI Taxonomy" id="103762"/>
    <lineage>
        <taxon>Eukaryota</taxon>
        <taxon>Viridiplantae</taxon>
        <taxon>Streptophyta</taxon>
        <taxon>Embryophyta</taxon>
        <taxon>Tracheophyta</taxon>
        <taxon>Spermatophyta</taxon>
        <taxon>Magnoliopsida</taxon>
        <taxon>Liliopsida</taxon>
        <taxon>Poales</taxon>
        <taxon>Poaceae</taxon>
        <taxon>BOP clade</taxon>
        <taxon>Oryzoideae</taxon>
        <taxon>Oryzeae</taxon>
        <taxon>Zizaniinae</taxon>
        <taxon>Zizania</taxon>
    </lineage>
</organism>
<name>A0A8J5RTQ7_ZIZPA</name>
<evidence type="ECO:0000313" key="3">
    <source>
        <dbReference type="Proteomes" id="UP000729402"/>
    </source>
</evidence>
<keyword evidence="3" id="KW-1185">Reference proteome</keyword>
<reference evidence="2" key="2">
    <citation type="submission" date="2021-02" db="EMBL/GenBank/DDBJ databases">
        <authorList>
            <person name="Kimball J.A."/>
            <person name="Haas M.W."/>
            <person name="Macchietto M."/>
            <person name="Kono T."/>
            <person name="Duquette J."/>
            <person name="Shao M."/>
        </authorList>
    </citation>
    <scope>NUCLEOTIDE SEQUENCE</scope>
    <source>
        <tissue evidence="2">Fresh leaf tissue</tissue>
    </source>
</reference>
<evidence type="ECO:0000313" key="2">
    <source>
        <dbReference type="EMBL" id="KAG8045201.1"/>
    </source>
</evidence>
<accession>A0A8J5RTQ7</accession>
<gene>
    <name evidence="2" type="ORF">GUJ93_ZPchr0008g13402</name>
</gene>